<dbReference type="SUPFAM" id="SSF56655">
    <property type="entry name" value="Carbohydrate phosphatase"/>
    <property type="match status" value="1"/>
</dbReference>
<dbReference type="Proteomes" id="UP000054997">
    <property type="component" value="Unassembled WGS sequence"/>
</dbReference>
<evidence type="ECO:0000313" key="9">
    <source>
        <dbReference type="Proteomes" id="UP000054997"/>
    </source>
</evidence>
<dbReference type="RefSeq" id="WP_058528780.1">
    <property type="nucleotide sequence ID" value="NZ_CAAAHZ010000014.1"/>
</dbReference>
<evidence type="ECO:0000256" key="7">
    <source>
        <dbReference type="PIRSR" id="PIRSR600760-2"/>
    </source>
</evidence>
<dbReference type="PRINTS" id="PR00377">
    <property type="entry name" value="IMPHPHTASES"/>
</dbReference>
<dbReference type="Gene3D" id="3.40.190.80">
    <property type="match status" value="1"/>
</dbReference>
<evidence type="ECO:0000256" key="1">
    <source>
        <dbReference type="ARBA" id="ARBA00001625"/>
    </source>
</evidence>
<dbReference type="PROSITE" id="PS00629">
    <property type="entry name" value="IMP_1"/>
    <property type="match status" value="1"/>
</dbReference>
<accession>A0A0W0VN62</accession>
<dbReference type="CDD" id="cd01638">
    <property type="entry name" value="CysQ"/>
    <property type="match status" value="1"/>
</dbReference>
<dbReference type="GO" id="GO:0046854">
    <property type="term" value="P:phosphatidylinositol phosphate biosynthetic process"/>
    <property type="evidence" value="ECO:0007669"/>
    <property type="project" value="InterPro"/>
</dbReference>
<comment type="catalytic activity">
    <reaction evidence="1">
        <text>adenosine 3',5'-bisphosphate + H2O = AMP + phosphate</text>
        <dbReference type="Rhea" id="RHEA:10040"/>
        <dbReference type="ChEBI" id="CHEBI:15377"/>
        <dbReference type="ChEBI" id="CHEBI:43474"/>
        <dbReference type="ChEBI" id="CHEBI:58343"/>
        <dbReference type="ChEBI" id="CHEBI:456215"/>
        <dbReference type="EC" id="3.1.3.7"/>
    </reaction>
</comment>
<dbReference type="PROSITE" id="PS00630">
    <property type="entry name" value="IMP_2"/>
    <property type="match status" value="1"/>
</dbReference>
<keyword evidence="2 7" id="KW-0479">Metal-binding</keyword>
<dbReference type="PANTHER" id="PTHR43028">
    <property type="entry name" value="3'(2'),5'-BISPHOSPHATE NUCLEOTIDASE 1"/>
    <property type="match status" value="1"/>
</dbReference>
<protein>
    <recommendedName>
        <fullName evidence="4">3'(2'),5-bisphosphonucleoside 3'(2')-phosphohydrolase</fullName>
    </recommendedName>
    <alternativeName>
        <fullName evidence="6">3'-phosphoadenosine 5'-phosphate phosphatase</fullName>
    </alternativeName>
    <alternativeName>
        <fullName evidence="5">DPNPase</fullName>
    </alternativeName>
</protein>
<proteinExistence type="predicted"/>
<dbReference type="EMBL" id="LNYK01000014">
    <property type="protein sequence ID" value="KTD21605.1"/>
    <property type="molecule type" value="Genomic_DNA"/>
</dbReference>
<comment type="cofactor">
    <cofactor evidence="7">
        <name>Mg(2+)</name>
        <dbReference type="ChEBI" id="CHEBI:18420"/>
    </cofactor>
</comment>
<dbReference type="Gene3D" id="3.30.540.10">
    <property type="entry name" value="Fructose-1,6-Bisphosphatase, subunit A, domain 1"/>
    <property type="match status" value="1"/>
</dbReference>
<evidence type="ECO:0000256" key="5">
    <source>
        <dbReference type="ARBA" id="ARBA00042530"/>
    </source>
</evidence>
<dbReference type="PANTHER" id="PTHR43028:SF5">
    <property type="entry name" value="3'(2'),5'-BISPHOSPHATE NUCLEOTIDASE 1"/>
    <property type="match status" value="1"/>
</dbReference>
<evidence type="ECO:0000256" key="3">
    <source>
        <dbReference type="ARBA" id="ARBA00022842"/>
    </source>
</evidence>
<keyword evidence="3 7" id="KW-0460">Magnesium</keyword>
<dbReference type="OrthoDB" id="9785695at2"/>
<feature type="binding site" evidence="7">
    <location>
        <position position="98"/>
    </location>
    <ligand>
        <name>Mg(2+)</name>
        <dbReference type="ChEBI" id="CHEBI:18420"/>
        <label>1</label>
        <note>catalytic</note>
    </ligand>
</feature>
<feature type="binding site" evidence="7">
    <location>
        <position position="100"/>
    </location>
    <ligand>
        <name>Mg(2+)</name>
        <dbReference type="ChEBI" id="CHEBI:18420"/>
        <label>1</label>
        <note>catalytic</note>
    </ligand>
</feature>
<organism evidence="8 9">
    <name type="scientific">Legionella londiniensis</name>
    <dbReference type="NCBI Taxonomy" id="45068"/>
    <lineage>
        <taxon>Bacteria</taxon>
        <taxon>Pseudomonadati</taxon>
        <taxon>Pseudomonadota</taxon>
        <taxon>Gammaproteobacteria</taxon>
        <taxon>Legionellales</taxon>
        <taxon>Legionellaceae</taxon>
        <taxon>Legionella</taxon>
    </lineage>
</organism>
<keyword evidence="9" id="KW-1185">Reference proteome</keyword>
<dbReference type="PATRIC" id="fig|45068.5.peg.820"/>
<dbReference type="STRING" id="45068.Llon_0770"/>
<reference evidence="8 9" key="1">
    <citation type="submission" date="2015-11" db="EMBL/GenBank/DDBJ databases">
        <title>Genomic analysis of 38 Legionella species identifies large and diverse effector repertoires.</title>
        <authorList>
            <person name="Burstein D."/>
            <person name="Amaro F."/>
            <person name="Zusman T."/>
            <person name="Lifshitz Z."/>
            <person name="Cohen O."/>
            <person name="Gilbert J.A."/>
            <person name="Pupko T."/>
            <person name="Shuman H.A."/>
            <person name="Segal G."/>
        </authorList>
    </citation>
    <scope>NUCLEOTIDE SEQUENCE [LARGE SCALE GENOMIC DNA]</scope>
    <source>
        <strain evidence="8 9">ATCC 49505</strain>
    </source>
</reference>
<dbReference type="Pfam" id="PF00459">
    <property type="entry name" value="Inositol_P"/>
    <property type="match status" value="1"/>
</dbReference>
<gene>
    <name evidence="8" type="primary">suhB_1</name>
    <name evidence="8" type="ORF">Llon_0770</name>
</gene>
<feature type="binding site" evidence="7">
    <location>
        <position position="226"/>
    </location>
    <ligand>
        <name>Mg(2+)</name>
        <dbReference type="ChEBI" id="CHEBI:18420"/>
        <label>1</label>
        <note>catalytic</note>
    </ligand>
</feature>
<evidence type="ECO:0000256" key="6">
    <source>
        <dbReference type="ARBA" id="ARBA00044544"/>
    </source>
</evidence>
<name>A0A0W0VN62_9GAMM</name>
<comment type="caution">
    <text evidence="8">The sequence shown here is derived from an EMBL/GenBank/DDBJ whole genome shotgun (WGS) entry which is preliminary data.</text>
</comment>
<evidence type="ECO:0000313" key="8">
    <source>
        <dbReference type="EMBL" id="KTD21605.1"/>
    </source>
</evidence>
<dbReference type="InterPro" id="IPR050725">
    <property type="entry name" value="CysQ/Inositol_MonoPase"/>
</dbReference>
<feature type="binding site" evidence="7">
    <location>
        <position position="101"/>
    </location>
    <ligand>
        <name>Mg(2+)</name>
        <dbReference type="ChEBI" id="CHEBI:18420"/>
        <label>1</label>
        <note>catalytic</note>
    </ligand>
</feature>
<dbReference type="InterPro" id="IPR020583">
    <property type="entry name" value="Inositol_monoP_metal-BS"/>
</dbReference>
<dbReference type="GO" id="GO:0046872">
    <property type="term" value="F:metal ion binding"/>
    <property type="evidence" value="ECO:0007669"/>
    <property type="project" value="UniProtKB-KW"/>
</dbReference>
<dbReference type="InterPro" id="IPR020550">
    <property type="entry name" value="Inositol_monophosphatase_CS"/>
</dbReference>
<dbReference type="AlphaFoldDB" id="A0A0W0VN62"/>
<sequence>MAENIPETGKTIYLADELHAAIHMVREAGSIAKKISQKNFSIRNKNTVEYNPVTDADEAVSDFLIEKIKQFFPEDIVISEEGPVFGEAYDNKRIWFIDPIDGTQEFIKGIDEWSVMIGLVVNGRPCLGVVYQPTLGHLYYAAKGSGAFLLKGEKHQKLEVRAITDSEEAVLIQSRSHWSPEAQKIAERMGIKKFVKQGSIGLKLGKIAEGEADLYFNFSGRCHLWDVCGPEIILEEAGGEVFLASGKKIDYAQKLTVIQDSFFAASALLAKEVRNCL</sequence>
<dbReference type="GO" id="GO:0008441">
    <property type="term" value="F:3'(2'),5'-bisphosphate nucleotidase activity"/>
    <property type="evidence" value="ECO:0007669"/>
    <property type="project" value="UniProtKB-EC"/>
</dbReference>
<dbReference type="InterPro" id="IPR000760">
    <property type="entry name" value="Inositol_monophosphatase-like"/>
</dbReference>
<evidence type="ECO:0000256" key="4">
    <source>
        <dbReference type="ARBA" id="ARBA00041694"/>
    </source>
</evidence>
<evidence type="ECO:0000256" key="2">
    <source>
        <dbReference type="ARBA" id="ARBA00022723"/>
    </source>
</evidence>
<feature type="binding site" evidence="7">
    <location>
        <position position="80"/>
    </location>
    <ligand>
        <name>Mg(2+)</name>
        <dbReference type="ChEBI" id="CHEBI:18420"/>
        <label>1</label>
        <note>catalytic</note>
    </ligand>
</feature>